<protein>
    <recommendedName>
        <fullName evidence="6">Retrotransposon gag domain-containing protein</fullName>
    </recommendedName>
</protein>
<evidence type="ECO:0000313" key="2">
    <source>
        <dbReference type="EMBL" id="PLW23477.1"/>
    </source>
</evidence>
<dbReference type="Proteomes" id="UP000235388">
    <property type="component" value="Unassembled WGS sequence"/>
</dbReference>
<name>A0A2N5UIR7_9BASI</name>
<reference evidence="4 5" key="1">
    <citation type="submission" date="2017-11" db="EMBL/GenBank/DDBJ databases">
        <title>De novo assembly and phasing of dikaryotic genomes from two isolates of Puccinia coronata f. sp. avenae, the causal agent of oat crown rust.</title>
        <authorList>
            <person name="Miller M.E."/>
            <person name="Zhang Y."/>
            <person name="Omidvar V."/>
            <person name="Sperschneider J."/>
            <person name="Schwessinger B."/>
            <person name="Raley C."/>
            <person name="Palmer J.M."/>
            <person name="Garnica D."/>
            <person name="Upadhyaya N."/>
            <person name="Rathjen J."/>
            <person name="Taylor J.M."/>
            <person name="Park R.F."/>
            <person name="Dodds P.N."/>
            <person name="Hirsch C.D."/>
            <person name="Kianian S.F."/>
            <person name="Figueroa M."/>
        </authorList>
    </citation>
    <scope>NUCLEOTIDE SEQUENCE [LARGE SCALE GENOMIC DNA]</scope>
    <source>
        <strain evidence="3">12NC29</strain>
        <strain evidence="2">12SD80</strain>
    </source>
</reference>
<evidence type="ECO:0008006" key="6">
    <source>
        <dbReference type="Google" id="ProtNLM"/>
    </source>
</evidence>
<accession>A0A2N5UIR7</accession>
<sequence length="249" mass="27803">MSHGYRRSASSIHSQQDSPHQSRPVSSHSIVPPNIPMAEQTNDSVTQLLAGLKLDTTSHSKKLSSQTKTIKEALITSAGCFADKKQKIMWIASFFHNKGTNGEGCPLHNWWRGLLRKNVAAQGLPTVNASSHADYAKDSRKKLQRIRQTKDQSIKEFNIIFNALLFMVDVDTVSKCDLYQSAVTPIIHELGIMRGGWAPIKDLEQKQAMAVELYHDNKGMKLAKRIKKTSSSSNHPTRVEHCVAPYNLT</sequence>
<dbReference type="Proteomes" id="UP000235392">
    <property type="component" value="Unassembled WGS sequence"/>
</dbReference>
<evidence type="ECO:0000256" key="1">
    <source>
        <dbReference type="SAM" id="MobiDB-lite"/>
    </source>
</evidence>
<evidence type="ECO:0000313" key="4">
    <source>
        <dbReference type="Proteomes" id="UP000235388"/>
    </source>
</evidence>
<dbReference type="AlphaFoldDB" id="A0A2N5UIR7"/>
<dbReference type="STRING" id="200324.A0A2N5UIR7"/>
<evidence type="ECO:0000313" key="3">
    <source>
        <dbReference type="EMBL" id="PLW37640.1"/>
    </source>
</evidence>
<feature type="compositionally biased region" description="Polar residues" evidence="1">
    <location>
        <begin position="8"/>
        <end position="29"/>
    </location>
</feature>
<feature type="region of interest" description="Disordered" evidence="1">
    <location>
        <begin position="1"/>
        <end position="38"/>
    </location>
</feature>
<gene>
    <name evidence="3" type="ORF">PCANC_22070</name>
    <name evidence="2" type="ORF">PCASD_13612</name>
</gene>
<comment type="caution">
    <text evidence="3">The sequence shown here is derived from an EMBL/GenBank/DDBJ whole genome shotgun (WGS) entry which is preliminary data.</text>
</comment>
<dbReference type="EMBL" id="PGCJ01000219">
    <property type="protein sequence ID" value="PLW37640.1"/>
    <property type="molecule type" value="Genomic_DNA"/>
</dbReference>
<proteinExistence type="predicted"/>
<evidence type="ECO:0000313" key="5">
    <source>
        <dbReference type="Proteomes" id="UP000235392"/>
    </source>
</evidence>
<dbReference type="EMBL" id="PGCI01000632">
    <property type="protein sequence ID" value="PLW23477.1"/>
    <property type="molecule type" value="Genomic_DNA"/>
</dbReference>
<organism evidence="3 4">
    <name type="scientific">Puccinia coronata f. sp. avenae</name>
    <dbReference type="NCBI Taxonomy" id="200324"/>
    <lineage>
        <taxon>Eukaryota</taxon>
        <taxon>Fungi</taxon>
        <taxon>Dikarya</taxon>
        <taxon>Basidiomycota</taxon>
        <taxon>Pucciniomycotina</taxon>
        <taxon>Pucciniomycetes</taxon>
        <taxon>Pucciniales</taxon>
        <taxon>Pucciniaceae</taxon>
        <taxon>Puccinia</taxon>
    </lineage>
</organism>
<keyword evidence="4" id="KW-1185">Reference proteome</keyword>